<dbReference type="Pfam" id="PF01663">
    <property type="entry name" value="Phosphodiest"/>
    <property type="match status" value="1"/>
</dbReference>
<feature type="chain" id="PRO_5038527139" evidence="1">
    <location>
        <begin position="22"/>
        <end position="542"/>
    </location>
</feature>
<comment type="caution">
    <text evidence="2">The sequence shown here is derived from an EMBL/GenBank/DDBJ whole genome shotgun (WGS) entry which is preliminary data.</text>
</comment>
<dbReference type="Gene3D" id="3.30.1360.150">
    <property type="match status" value="1"/>
</dbReference>
<feature type="signal peptide" evidence="1">
    <location>
        <begin position="1"/>
        <end position="21"/>
    </location>
</feature>
<dbReference type="EMBL" id="DWYR01000007">
    <property type="protein sequence ID" value="HJA98318.1"/>
    <property type="molecule type" value="Genomic_DNA"/>
</dbReference>
<sequence>MAKKKILLSLFLLMAGIVSTAAKPPRLVINLVVGTMQADDIDRYQGQFTEEGFLRLKKGGADFTGASYDYQQTVAPVSLATLTTGSMPSTHGVIATRWRDYITNEAVGLIEDRKVRDAEYQNGNGAYSPRNLIAPTLGESLLRQSPESRVVTLALDPYSAIVMGGREGWTFWMDPITCNWSTSTYYMRILPAWVKKFNAEKLYISYTADPWHTLLKQEQYLNKRRSDIIMTTGSERGKGSRTTNDQIRRISSIAPYKTAYESLLYSPAGNLMTFEFAKTAMTQLELGKRNTTDMLNICLDAPRAVNEAYGPESIETEDMYYRLDRDLAEFLTFVYSQVKPEEVLIVLTAAHGTSPSYDFGREEADRLNPRQFEVILNSFLSARYGQGDWVLEYENKCIYLNHNLVYEKELSLADIQNEVAIFAMQFRGVSHALSATAMRTSYFGSGYARKMQNSFYPRRSGDVIINLMPGWIEEHPTKRSSAGSMYGYDTRVPLIFYGTGVTPRHVARAVDMIHVAPTEAYLIGIGAPDAAEGMVLEEIISK</sequence>
<reference evidence="2" key="1">
    <citation type="journal article" date="2021" name="PeerJ">
        <title>Extensive microbial diversity within the chicken gut microbiome revealed by metagenomics and culture.</title>
        <authorList>
            <person name="Gilroy R."/>
            <person name="Ravi A."/>
            <person name="Getino M."/>
            <person name="Pursley I."/>
            <person name="Horton D.L."/>
            <person name="Alikhan N.F."/>
            <person name="Baker D."/>
            <person name="Gharbi K."/>
            <person name="Hall N."/>
            <person name="Watson M."/>
            <person name="Adriaenssens E.M."/>
            <person name="Foster-Nyarko E."/>
            <person name="Jarju S."/>
            <person name="Secka A."/>
            <person name="Antonio M."/>
            <person name="Oren A."/>
            <person name="Chaudhuri R.R."/>
            <person name="La Ragione R."/>
            <person name="Hildebrand F."/>
            <person name="Pallen M.J."/>
        </authorList>
    </citation>
    <scope>NUCLEOTIDE SEQUENCE</scope>
    <source>
        <strain evidence="2">CHK169-11906</strain>
    </source>
</reference>
<dbReference type="InterPro" id="IPR017850">
    <property type="entry name" value="Alkaline_phosphatase_core_sf"/>
</dbReference>
<dbReference type="PIRSF" id="PIRSF031924">
    <property type="entry name" value="Pi-irrepressible_AP"/>
    <property type="match status" value="1"/>
</dbReference>
<gene>
    <name evidence="2" type="ORF">H9779_01790</name>
</gene>
<dbReference type="AlphaFoldDB" id="A0A9D2L394"/>
<dbReference type="InterPro" id="IPR026263">
    <property type="entry name" value="Alkaline_phosphatase_prok"/>
</dbReference>
<dbReference type="SUPFAM" id="SSF53649">
    <property type="entry name" value="Alkaline phosphatase-like"/>
    <property type="match status" value="1"/>
</dbReference>
<dbReference type="InterPro" id="IPR002591">
    <property type="entry name" value="Phosphodiest/P_Trfase"/>
</dbReference>
<organism evidence="2 3">
    <name type="scientific">Candidatus Alistipes avicola</name>
    <dbReference type="NCBI Taxonomy" id="2838432"/>
    <lineage>
        <taxon>Bacteria</taxon>
        <taxon>Pseudomonadati</taxon>
        <taxon>Bacteroidota</taxon>
        <taxon>Bacteroidia</taxon>
        <taxon>Bacteroidales</taxon>
        <taxon>Rikenellaceae</taxon>
        <taxon>Alistipes</taxon>
    </lineage>
</organism>
<evidence type="ECO:0000313" key="3">
    <source>
        <dbReference type="Proteomes" id="UP000824259"/>
    </source>
</evidence>
<proteinExistence type="predicted"/>
<accession>A0A9D2L394</accession>
<dbReference type="Proteomes" id="UP000824259">
    <property type="component" value="Unassembled WGS sequence"/>
</dbReference>
<keyword evidence="1" id="KW-0732">Signal</keyword>
<reference evidence="2" key="2">
    <citation type="submission" date="2021-04" db="EMBL/GenBank/DDBJ databases">
        <authorList>
            <person name="Gilroy R."/>
        </authorList>
    </citation>
    <scope>NUCLEOTIDE SEQUENCE</scope>
    <source>
        <strain evidence="2">CHK169-11906</strain>
    </source>
</reference>
<dbReference type="CDD" id="cd16016">
    <property type="entry name" value="AP-SPAP"/>
    <property type="match status" value="1"/>
</dbReference>
<name>A0A9D2L394_9BACT</name>
<evidence type="ECO:0000256" key="1">
    <source>
        <dbReference type="SAM" id="SignalP"/>
    </source>
</evidence>
<protein>
    <submittedName>
        <fullName evidence="2">Alkaline phosphatase family protein</fullName>
    </submittedName>
</protein>
<evidence type="ECO:0000313" key="2">
    <source>
        <dbReference type="EMBL" id="HJA98318.1"/>
    </source>
</evidence>
<dbReference type="GO" id="GO:0004035">
    <property type="term" value="F:alkaline phosphatase activity"/>
    <property type="evidence" value="ECO:0007669"/>
    <property type="project" value="InterPro"/>
</dbReference>
<dbReference type="Gene3D" id="3.40.720.10">
    <property type="entry name" value="Alkaline Phosphatase, subunit A"/>
    <property type="match status" value="1"/>
</dbReference>